<sequence length="168" mass="18601">MKISRRQLIACAAASAALPRSVLAATPRVIGWEDLIPPGVPYAEIIGQGEIDAIKDTWLPEFDENATKLNQELHGAYIKMPGYVLPLDMSTAGVTSFIMVPYVGACIHTPPPPANQLVFVDSKKPWPSDKLWDPVWVTGRMRHELQSTTIADIGYALTADRIEVYEWE</sequence>
<feature type="chain" id="PRO_5030692074" description="DUF3299 domain-containing protein" evidence="1">
    <location>
        <begin position="25"/>
        <end position="168"/>
    </location>
</feature>
<keyword evidence="1" id="KW-0732">Signal</keyword>
<dbReference type="InterPro" id="IPR021727">
    <property type="entry name" value="DUF3299"/>
</dbReference>
<gene>
    <name evidence="2" type="ORF">GGR93_000558</name>
</gene>
<dbReference type="RefSeq" id="WP_025055117.1">
    <property type="nucleotide sequence ID" value="NZ_JACIFU010000001.1"/>
</dbReference>
<dbReference type="Gene3D" id="2.40.50.870">
    <property type="entry name" value="Protein of unknown function (DUF3299)"/>
    <property type="match status" value="1"/>
</dbReference>
<evidence type="ECO:0008006" key="4">
    <source>
        <dbReference type="Google" id="ProtNLM"/>
    </source>
</evidence>
<name>A0A7W6M612_9RHOB</name>
<dbReference type="Proteomes" id="UP000565745">
    <property type="component" value="Unassembled WGS sequence"/>
</dbReference>
<dbReference type="AlphaFoldDB" id="A0A7W6M612"/>
<reference evidence="2 3" key="1">
    <citation type="submission" date="2020-08" db="EMBL/GenBank/DDBJ databases">
        <title>Genomic Encyclopedia of Type Strains, Phase IV (KMG-IV): sequencing the most valuable type-strain genomes for metagenomic binning, comparative biology and taxonomic classification.</title>
        <authorList>
            <person name="Goeker M."/>
        </authorList>
    </citation>
    <scope>NUCLEOTIDE SEQUENCE [LARGE SCALE GENOMIC DNA]</scope>
    <source>
        <strain evidence="2 3">DSM 101015</strain>
    </source>
</reference>
<protein>
    <recommendedName>
        <fullName evidence="4">DUF3299 domain-containing protein</fullName>
    </recommendedName>
</protein>
<accession>A0A7W6M612</accession>
<dbReference type="Pfam" id="PF11736">
    <property type="entry name" value="DUF3299"/>
    <property type="match status" value="1"/>
</dbReference>
<evidence type="ECO:0000313" key="2">
    <source>
        <dbReference type="EMBL" id="MBB4172797.1"/>
    </source>
</evidence>
<dbReference type="OrthoDB" id="9812956at2"/>
<proteinExistence type="predicted"/>
<organism evidence="2 3">
    <name type="scientific">Sulfitobacter noctilucicola</name>
    <dbReference type="NCBI Taxonomy" id="1342301"/>
    <lineage>
        <taxon>Bacteria</taxon>
        <taxon>Pseudomonadati</taxon>
        <taxon>Pseudomonadota</taxon>
        <taxon>Alphaproteobacteria</taxon>
        <taxon>Rhodobacterales</taxon>
        <taxon>Roseobacteraceae</taxon>
        <taxon>Sulfitobacter</taxon>
    </lineage>
</organism>
<evidence type="ECO:0000256" key="1">
    <source>
        <dbReference type="SAM" id="SignalP"/>
    </source>
</evidence>
<keyword evidence="3" id="KW-1185">Reference proteome</keyword>
<dbReference type="EMBL" id="JACIFU010000001">
    <property type="protein sequence ID" value="MBB4172797.1"/>
    <property type="molecule type" value="Genomic_DNA"/>
</dbReference>
<evidence type="ECO:0000313" key="3">
    <source>
        <dbReference type="Proteomes" id="UP000565745"/>
    </source>
</evidence>
<feature type="signal peptide" evidence="1">
    <location>
        <begin position="1"/>
        <end position="24"/>
    </location>
</feature>
<comment type="caution">
    <text evidence="2">The sequence shown here is derived from an EMBL/GenBank/DDBJ whole genome shotgun (WGS) entry which is preliminary data.</text>
</comment>